<dbReference type="OrthoDB" id="1113718at2759"/>
<evidence type="ECO:0000313" key="2">
    <source>
        <dbReference type="EMBL" id="KFK40619.1"/>
    </source>
</evidence>
<feature type="compositionally biased region" description="Low complexity" evidence="1">
    <location>
        <begin position="134"/>
        <end position="149"/>
    </location>
</feature>
<sequence length="165" mass="16225">MSLPSDTDVPGLIGVQAAAIGAKEVLIGFRCFVACQNINEGSRRQLEGVTKETKIGVSSPRTATTNGLGAELAYVSVGTSTYNSGTGEVRVAVSPPGPSSGAIGTCYSDMSGYGYAESPHSAYVGACSNGNSDGSAEASAAPEGATARGAGMGGGQSYSTGGGSR</sequence>
<accession>A0A087HER7</accession>
<evidence type="ECO:0000256" key="1">
    <source>
        <dbReference type="SAM" id="MobiDB-lite"/>
    </source>
</evidence>
<keyword evidence="3" id="KW-1185">Reference proteome</keyword>
<dbReference type="EMBL" id="CM002870">
    <property type="protein sequence ID" value="KFK40619.1"/>
    <property type="molecule type" value="Genomic_DNA"/>
</dbReference>
<dbReference type="Proteomes" id="UP000029120">
    <property type="component" value="Chromosome 2"/>
</dbReference>
<dbReference type="Gramene" id="KFK40619">
    <property type="protein sequence ID" value="KFK40619"/>
    <property type="gene ID" value="AALP_AA2G019800"/>
</dbReference>
<organism evidence="2 3">
    <name type="scientific">Arabis alpina</name>
    <name type="common">Alpine rock-cress</name>
    <dbReference type="NCBI Taxonomy" id="50452"/>
    <lineage>
        <taxon>Eukaryota</taxon>
        <taxon>Viridiplantae</taxon>
        <taxon>Streptophyta</taxon>
        <taxon>Embryophyta</taxon>
        <taxon>Tracheophyta</taxon>
        <taxon>Spermatophyta</taxon>
        <taxon>Magnoliopsida</taxon>
        <taxon>eudicotyledons</taxon>
        <taxon>Gunneridae</taxon>
        <taxon>Pentapetalae</taxon>
        <taxon>rosids</taxon>
        <taxon>malvids</taxon>
        <taxon>Brassicales</taxon>
        <taxon>Brassicaceae</taxon>
        <taxon>Arabideae</taxon>
        <taxon>Arabis</taxon>
    </lineage>
</organism>
<feature type="compositionally biased region" description="Gly residues" evidence="1">
    <location>
        <begin position="150"/>
        <end position="165"/>
    </location>
</feature>
<evidence type="ECO:0000313" key="3">
    <source>
        <dbReference type="Proteomes" id="UP000029120"/>
    </source>
</evidence>
<proteinExistence type="predicted"/>
<dbReference type="AlphaFoldDB" id="A0A087HER7"/>
<protein>
    <submittedName>
        <fullName evidence="2">Uncharacterized protein</fullName>
    </submittedName>
</protein>
<feature type="region of interest" description="Disordered" evidence="1">
    <location>
        <begin position="130"/>
        <end position="165"/>
    </location>
</feature>
<name>A0A087HER7_ARAAL</name>
<gene>
    <name evidence="2" type="ordered locus">AALP_Aa2g019800</name>
</gene>
<reference evidence="3" key="1">
    <citation type="journal article" date="2015" name="Nat. Plants">
        <title>Genome expansion of Arabis alpina linked with retrotransposition and reduced symmetric DNA methylation.</title>
        <authorList>
            <person name="Willing E.M."/>
            <person name="Rawat V."/>
            <person name="Mandakova T."/>
            <person name="Maumus F."/>
            <person name="James G.V."/>
            <person name="Nordstroem K.J."/>
            <person name="Becker C."/>
            <person name="Warthmann N."/>
            <person name="Chica C."/>
            <person name="Szarzynska B."/>
            <person name="Zytnicki M."/>
            <person name="Albani M.C."/>
            <person name="Kiefer C."/>
            <person name="Bergonzi S."/>
            <person name="Castaings L."/>
            <person name="Mateos J.L."/>
            <person name="Berns M.C."/>
            <person name="Bujdoso N."/>
            <person name="Piofczyk T."/>
            <person name="de Lorenzo L."/>
            <person name="Barrero-Sicilia C."/>
            <person name="Mateos I."/>
            <person name="Piednoel M."/>
            <person name="Hagmann J."/>
            <person name="Chen-Min-Tao R."/>
            <person name="Iglesias-Fernandez R."/>
            <person name="Schuster S.C."/>
            <person name="Alonso-Blanco C."/>
            <person name="Roudier F."/>
            <person name="Carbonero P."/>
            <person name="Paz-Ares J."/>
            <person name="Davis S.J."/>
            <person name="Pecinka A."/>
            <person name="Quesneville H."/>
            <person name="Colot V."/>
            <person name="Lysak M.A."/>
            <person name="Weigel D."/>
            <person name="Coupland G."/>
            <person name="Schneeberger K."/>
        </authorList>
    </citation>
    <scope>NUCLEOTIDE SEQUENCE [LARGE SCALE GENOMIC DNA]</scope>
    <source>
        <strain evidence="3">cv. Pajares</strain>
    </source>
</reference>